<keyword evidence="3" id="KW-1185">Reference proteome</keyword>
<gene>
    <name evidence="2" type="ORF">GCM10017621_19870</name>
</gene>
<dbReference type="EMBL" id="BSFE01000005">
    <property type="protein sequence ID" value="GLK52479.1"/>
    <property type="molecule type" value="Genomic_DNA"/>
</dbReference>
<dbReference type="RefSeq" id="WP_271186847.1">
    <property type="nucleotide sequence ID" value="NZ_BSFE01000005.1"/>
</dbReference>
<evidence type="ECO:0000313" key="3">
    <source>
        <dbReference type="Proteomes" id="UP001143486"/>
    </source>
</evidence>
<comment type="caution">
    <text evidence="2">The sequence shown here is derived from an EMBL/GenBank/DDBJ whole genome shotgun (WGS) entry which is preliminary data.</text>
</comment>
<reference evidence="2" key="2">
    <citation type="submission" date="2023-01" db="EMBL/GenBank/DDBJ databases">
        <authorList>
            <person name="Sun Q."/>
            <person name="Evtushenko L."/>
        </authorList>
    </citation>
    <scope>NUCLEOTIDE SEQUENCE</scope>
    <source>
        <strain evidence="2">VKM B-1513</strain>
    </source>
</reference>
<dbReference type="Proteomes" id="UP001143486">
    <property type="component" value="Unassembled WGS sequence"/>
</dbReference>
<organism evidence="2 3">
    <name type="scientific">Maricaulis virginensis</name>
    <dbReference type="NCBI Taxonomy" id="144022"/>
    <lineage>
        <taxon>Bacteria</taxon>
        <taxon>Pseudomonadati</taxon>
        <taxon>Pseudomonadota</taxon>
        <taxon>Alphaproteobacteria</taxon>
        <taxon>Maricaulales</taxon>
        <taxon>Maricaulaceae</taxon>
        <taxon>Maricaulis</taxon>
    </lineage>
</organism>
<reference evidence="2" key="1">
    <citation type="journal article" date="2014" name="Int. J. Syst. Evol. Microbiol.">
        <title>Complete genome sequence of Corynebacterium casei LMG S-19264T (=DSM 44701T), isolated from a smear-ripened cheese.</title>
        <authorList>
            <consortium name="US DOE Joint Genome Institute (JGI-PGF)"/>
            <person name="Walter F."/>
            <person name="Albersmeier A."/>
            <person name="Kalinowski J."/>
            <person name="Ruckert C."/>
        </authorList>
    </citation>
    <scope>NUCLEOTIDE SEQUENCE</scope>
    <source>
        <strain evidence="2">VKM B-1513</strain>
    </source>
</reference>
<keyword evidence="1" id="KW-0812">Transmembrane</keyword>
<feature type="transmembrane region" description="Helical" evidence="1">
    <location>
        <begin position="95"/>
        <end position="119"/>
    </location>
</feature>
<keyword evidence="1" id="KW-1133">Transmembrane helix</keyword>
<evidence type="ECO:0000313" key="2">
    <source>
        <dbReference type="EMBL" id="GLK52479.1"/>
    </source>
</evidence>
<feature type="transmembrane region" description="Helical" evidence="1">
    <location>
        <begin position="6"/>
        <end position="30"/>
    </location>
</feature>
<dbReference type="AlphaFoldDB" id="A0A9W6INJ5"/>
<keyword evidence="1" id="KW-0472">Membrane</keyword>
<accession>A0A9W6INJ5</accession>
<evidence type="ECO:0000256" key="1">
    <source>
        <dbReference type="SAM" id="Phobius"/>
    </source>
</evidence>
<sequence length="125" mass="13910">MEDDIVAKLIPILVVAFLAAIPISAQFFAYRKRKADLATIRLLVERCETVDQAALAQIAGGTRRRFRDLRRGLILLALVLPGLALAFLMESLRAQLFVLAIAGLPFTLGLVHLLFHFLLTGRDER</sequence>
<proteinExistence type="predicted"/>
<protein>
    <submittedName>
        <fullName evidence="2">Uncharacterized protein</fullName>
    </submittedName>
</protein>
<name>A0A9W6INJ5_9PROT</name>
<feature type="transmembrane region" description="Helical" evidence="1">
    <location>
        <begin position="72"/>
        <end position="89"/>
    </location>
</feature>